<keyword evidence="6" id="KW-0206">Cytoskeleton</keyword>
<evidence type="ECO:0000256" key="4">
    <source>
        <dbReference type="ARBA" id="ARBA00022553"/>
    </source>
</evidence>
<keyword evidence="11" id="KW-1185">Reference proteome</keyword>
<evidence type="ECO:0000256" key="6">
    <source>
        <dbReference type="ARBA" id="ARBA00023212"/>
    </source>
</evidence>
<protein>
    <submittedName>
        <fullName evidence="10">Transforming acidic coiled-coil-containing protein 3</fullName>
    </submittedName>
</protein>
<dbReference type="InterPro" id="IPR007707">
    <property type="entry name" value="TACC_C"/>
</dbReference>
<keyword evidence="3" id="KW-0963">Cytoplasm</keyword>
<proteinExistence type="inferred from homology"/>
<evidence type="ECO:0000259" key="9">
    <source>
        <dbReference type="Pfam" id="PF05010"/>
    </source>
</evidence>
<dbReference type="Pfam" id="PF05010">
    <property type="entry name" value="TACC_C"/>
    <property type="match status" value="1"/>
</dbReference>
<keyword evidence="5 7" id="KW-0175">Coiled coil</keyword>
<dbReference type="AlphaFoldDB" id="A0A4Y2LW97"/>
<accession>A0A4Y2LW97</accession>
<sequence>MDDISNIINIELNENRPILDNHKVNDNDILNGSAENKHSAAESVAFLHSSPLTEKQVLTSVNNNFQNEKPNISFTVAEYSAGVISNNSGENIAFLSSEAGTTKTENINSSSLAYEAPTSIEASSNISCKSLQNNSGCENEFNSDSDTKSEVVSSNEIPVGNVNFLPDALSDGVFSDNEKNLSFNATQCNEMSMIKMENIDSTSTHTEEIKDEKNNSYVVVPDLVDFSFREQENVAGDLLGSFTGIDSLSKQPESAPSSRLEEISGNNDAVNVQENKPLSTSGELLETDFANKVPMSPTNILEESGVTGATENCDVLGHSITTNSPLRVSENPVKEVVSNVITSDNISVEFEKPCKAAEEVSAVDSGSTNNEYREVNSDEAAFQVPENTSSYKPDEVSPLKVEKVSFGMSDKSLEEFADPEFESKVPEVSSNNPLEQFSDPDSAFKVPEVPCINPFGQFCDPDFAFKVPEAPSNNPLEQFSDPDFAFKMPENPLTSEGDEQFMDAVQFFKDPNSFQFLENIRTSTVQPESTVPRSSLYINFDPLHSKFQTNVPMQENSAAVENSEKCSPEVLNKHLVDVAAHESLGNILISFDSPKSSTCVDSKIPVQTPTPPKMFTEEEVQQKLKIHELETQDTYIKKQREMEMEIAKRDEILKFQRMVMEEFCGISAKLSDDIRKGQEKIISLEAENEKLKEDLKTSAEDLQSVENTFTDFYKRYEQCKGMLKTYKDNEEHLKQTISDLQSKAKEQEQMYHMLQERTEEMLEKANVEVDNVKRSGEAQVTVLKAQLKKAEMKISSLESDIKQIKMENSQLGGICDDLMAKVSRS</sequence>
<evidence type="ECO:0000256" key="1">
    <source>
        <dbReference type="ARBA" id="ARBA00004245"/>
    </source>
</evidence>
<keyword evidence="4" id="KW-0597">Phosphoprotein</keyword>
<dbReference type="EMBL" id="BGPR01006443">
    <property type="protein sequence ID" value="GBN19061.1"/>
    <property type="molecule type" value="Genomic_DNA"/>
</dbReference>
<evidence type="ECO:0000313" key="10">
    <source>
        <dbReference type="EMBL" id="GBN19061.1"/>
    </source>
</evidence>
<gene>
    <name evidence="10" type="primary">tacc3</name>
    <name evidence="10" type="ORF">AVEN_73127_1</name>
</gene>
<reference evidence="10 11" key="1">
    <citation type="journal article" date="2019" name="Sci. Rep.">
        <title>Orb-weaving spider Araneus ventricosus genome elucidates the spidroin gene catalogue.</title>
        <authorList>
            <person name="Kono N."/>
            <person name="Nakamura H."/>
            <person name="Ohtoshi R."/>
            <person name="Moran D.A.P."/>
            <person name="Shinohara A."/>
            <person name="Yoshida Y."/>
            <person name="Fujiwara M."/>
            <person name="Mori M."/>
            <person name="Tomita M."/>
            <person name="Arakawa K."/>
        </authorList>
    </citation>
    <scope>NUCLEOTIDE SEQUENCE [LARGE SCALE GENOMIC DNA]</scope>
</reference>
<feature type="region of interest" description="Disordered" evidence="8">
    <location>
        <begin position="417"/>
        <end position="440"/>
    </location>
</feature>
<dbReference type="PANTHER" id="PTHR13924:SF10">
    <property type="entry name" value="TRANSFORMING ACIDIC COILED-COIL PROTEIN, ISOFORM K"/>
    <property type="match status" value="1"/>
</dbReference>
<feature type="domain" description="Transforming acidic coiled-coil-containing protein C-terminal" evidence="9">
    <location>
        <begin position="621"/>
        <end position="818"/>
    </location>
</feature>
<organism evidence="10 11">
    <name type="scientific">Araneus ventricosus</name>
    <name type="common">Orbweaver spider</name>
    <name type="synonym">Epeira ventricosa</name>
    <dbReference type="NCBI Taxonomy" id="182803"/>
    <lineage>
        <taxon>Eukaryota</taxon>
        <taxon>Metazoa</taxon>
        <taxon>Ecdysozoa</taxon>
        <taxon>Arthropoda</taxon>
        <taxon>Chelicerata</taxon>
        <taxon>Arachnida</taxon>
        <taxon>Araneae</taxon>
        <taxon>Araneomorphae</taxon>
        <taxon>Entelegynae</taxon>
        <taxon>Araneoidea</taxon>
        <taxon>Araneidae</taxon>
        <taxon>Araneus</taxon>
    </lineage>
</organism>
<comment type="subcellular location">
    <subcellularLocation>
        <location evidence="1">Cytoplasm</location>
        <location evidence="1">Cytoskeleton</location>
    </subcellularLocation>
</comment>
<evidence type="ECO:0000256" key="3">
    <source>
        <dbReference type="ARBA" id="ARBA00022490"/>
    </source>
</evidence>
<dbReference type="OrthoDB" id="10255048at2759"/>
<comment type="caution">
    <text evidence="10">The sequence shown here is derived from an EMBL/GenBank/DDBJ whole genome shotgun (WGS) entry which is preliminary data.</text>
</comment>
<evidence type="ECO:0000256" key="8">
    <source>
        <dbReference type="SAM" id="MobiDB-lite"/>
    </source>
</evidence>
<evidence type="ECO:0000313" key="11">
    <source>
        <dbReference type="Proteomes" id="UP000499080"/>
    </source>
</evidence>
<evidence type="ECO:0000256" key="2">
    <source>
        <dbReference type="ARBA" id="ARBA00009423"/>
    </source>
</evidence>
<dbReference type="GO" id="GO:0007052">
    <property type="term" value="P:mitotic spindle organization"/>
    <property type="evidence" value="ECO:0007669"/>
    <property type="project" value="InterPro"/>
</dbReference>
<dbReference type="Proteomes" id="UP000499080">
    <property type="component" value="Unassembled WGS sequence"/>
</dbReference>
<evidence type="ECO:0000256" key="5">
    <source>
        <dbReference type="ARBA" id="ARBA00023054"/>
    </source>
</evidence>
<dbReference type="Gene3D" id="1.20.5.1700">
    <property type="match status" value="1"/>
</dbReference>
<dbReference type="InterPro" id="IPR039915">
    <property type="entry name" value="TACC"/>
</dbReference>
<feature type="coiled-coil region" evidence="7">
    <location>
        <begin position="667"/>
        <end position="807"/>
    </location>
</feature>
<evidence type="ECO:0000256" key="7">
    <source>
        <dbReference type="SAM" id="Coils"/>
    </source>
</evidence>
<name>A0A4Y2LW97_ARAVE</name>
<comment type="similarity">
    <text evidence="2">Belongs to the TACC family.</text>
</comment>
<dbReference type="PANTHER" id="PTHR13924">
    <property type="entry name" value="TRANSFORMING ACIDIC COILED-COIL CONTAINING PROTEIN 1/2"/>
    <property type="match status" value="1"/>
</dbReference>
<dbReference type="GO" id="GO:0005856">
    <property type="term" value="C:cytoskeleton"/>
    <property type="evidence" value="ECO:0007669"/>
    <property type="project" value="UniProtKB-SubCell"/>
</dbReference>
<dbReference type="GO" id="GO:0005737">
    <property type="term" value="C:cytoplasm"/>
    <property type="evidence" value="ECO:0007669"/>
    <property type="project" value="TreeGrafter"/>
</dbReference>